<dbReference type="AlphaFoldDB" id="Q5GU41"/>
<organism evidence="3 4">
    <name type="scientific">Xanthomonas oryzae pv. oryzae (strain KACC10331 / KXO85)</name>
    <dbReference type="NCBI Taxonomy" id="291331"/>
    <lineage>
        <taxon>Bacteria</taxon>
        <taxon>Pseudomonadati</taxon>
        <taxon>Pseudomonadota</taxon>
        <taxon>Gammaproteobacteria</taxon>
        <taxon>Lysobacterales</taxon>
        <taxon>Lysobacteraceae</taxon>
        <taxon>Xanthomonas</taxon>
    </lineage>
</organism>
<accession>Q5GU41</accession>
<dbReference type="HOGENOM" id="CLU_026673_29_3_6"/>
<dbReference type="InterPro" id="IPR011032">
    <property type="entry name" value="GroES-like_sf"/>
</dbReference>
<keyword evidence="4" id="KW-1185">Reference proteome</keyword>
<dbReference type="InterPro" id="IPR045010">
    <property type="entry name" value="MDR_fam"/>
</dbReference>
<dbReference type="CDD" id="cd05288">
    <property type="entry name" value="PGDH"/>
    <property type="match status" value="1"/>
</dbReference>
<proteinExistence type="predicted"/>
<dbReference type="Pfam" id="PF16884">
    <property type="entry name" value="ADH_N_2"/>
    <property type="match status" value="1"/>
</dbReference>
<dbReference type="InterPro" id="IPR020843">
    <property type="entry name" value="ER"/>
</dbReference>
<keyword evidence="1" id="KW-0560">Oxidoreductase</keyword>
<evidence type="ECO:0000313" key="4">
    <source>
        <dbReference type="Proteomes" id="UP000006735"/>
    </source>
</evidence>
<evidence type="ECO:0000256" key="1">
    <source>
        <dbReference type="ARBA" id="ARBA00023002"/>
    </source>
</evidence>
<dbReference type="PANTHER" id="PTHR43205">
    <property type="entry name" value="PROSTAGLANDIN REDUCTASE"/>
    <property type="match status" value="1"/>
</dbReference>
<dbReference type="SUPFAM" id="SSF50129">
    <property type="entry name" value="GroES-like"/>
    <property type="match status" value="1"/>
</dbReference>
<evidence type="ECO:0000259" key="2">
    <source>
        <dbReference type="SMART" id="SM00829"/>
    </source>
</evidence>
<dbReference type="Gene3D" id="3.90.180.10">
    <property type="entry name" value="Medium-chain alcohol dehydrogenases, catalytic domain"/>
    <property type="match status" value="1"/>
</dbReference>
<name>Q5GU41_XANOR</name>
<dbReference type="InterPro" id="IPR041694">
    <property type="entry name" value="ADH_N_2"/>
</dbReference>
<dbReference type="InterPro" id="IPR013149">
    <property type="entry name" value="ADH-like_C"/>
</dbReference>
<dbReference type="FunFam" id="3.40.50.720:FF:000121">
    <property type="entry name" value="Prostaglandin reductase 2"/>
    <property type="match status" value="1"/>
</dbReference>
<dbReference type="KEGG" id="xoo:XOO4528"/>
<sequence length="353" mass="38595">MHARPLCEEFPMTSLTNRRIVLASRPQGEPSADNFRIEDIAVPPTGHDQILVRNRFLSLDPYMRGRMDDGPSYVAPVAIDALMEGGTVGEVIESNHADYHPGDLLVLPGGWQTHSLLTPKTPLRKLPQDDGLPPSTALGVYGMPGFTAYAGLHEIGKPQSGETLVVAAASGPVGATVAQLARLQGLRVVAIAGGEEKVRYLRDTLRVDVALDHRADDFAEQLRAATPDGIDIYFENVGGKVFDAVLPQLNDFARIPVCGVIATYNSRGQVLPGPDRLPEFIGQLLRKRLTVRGFIQHDVIRLMPAFLREMGQWLREDKIQYREHVLHGLDSAPQGLVDVLRGKNFGKAVVALD</sequence>
<feature type="domain" description="Enoyl reductase (ER)" evidence="2">
    <location>
        <begin position="31"/>
        <end position="350"/>
    </location>
</feature>
<dbReference type="Proteomes" id="UP000006735">
    <property type="component" value="Chromosome"/>
</dbReference>
<reference evidence="3 4" key="1">
    <citation type="journal article" date="2005" name="Nucleic Acids Res.">
        <title>The genome sequence of Xanthomonas oryzae pathovar oryzae KACC10331, the bacterial blight pathogen of rice.</title>
        <authorList>
            <person name="Lee B.M."/>
            <person name="Park Y.J."/>
            <person name="Park D.S."/>
            <person name="Kang H.W."/>
            <person name="Kim J.G."/>
            <person name="Song E.S."/>
            <person name="Park I.C."/>
            <person name="Yoon U.H."/>
            <person name="Hahn J.H."/>
            <person name="Koo B.S."/>
            <person name="Lee G.B."/>
            <person name="Kim H."/>
            <person name="Park H.S."/>
            <person name="Yoon K.O."/>
            <person name="Kim J.H."/>
            <person name="Jung C.H."/>
            <person name="Koh N.H."/>
            <person name="Seo J.S."/>
            <person name="Go S.J."/>
        </authorList>
    </citation>
    <scope>NUCLEOTIDE SEQUENCE [LARGE SCALE GENOMIC DNA]</scope>
    <source>
        <strain evidence="4">KACC10331 / KXO85</strain>
    </source>
</reference>
<dbReference type="STRING" id="291331.XOO4528"/>
<evidence type="ECO:0000313" key="3">
    <source>
        <dbReference type="EMBL" id="AAW77782.1"/>
    </source>
</evidence>
<dbReference type="SMART" id="SM00829">
    <property type="entry name" value="PKS_ER"/>
    <property type="match status" value="1"/>
</dbReference>
<dbReference type="InterPro" id="IPR036291">
    <property type="entry name" value="NAD(P)-bd_dom_sf"/>
</dbReference>
<protein>
    <submittedName>
        <fullName evidence="3">Quinone oxidoreductase</fullName>
    </submittedName>
</protein>
<dbReference type="GO" id="GO:0016628">
    <property type="term" value="F:oxidoreductase activity, acting on the CH-CH group of donors, NAD or NADP as acceptor"/>
    <property type="evidence" value="ECO:0007669"/>
    <property type="project" value="InterPro"/>
</dbReference>
<dbReference type="EMBL" id="AE013598">
    <property type="protein sequence ID" value="AAW77782.1"/>
    <property type="molecule type" value="Genomic_DNA"/>
</dbReference>
<gene>
    <name evidence="3" type="ordered locus">XOO4528</name>
</gene>
<dbReference type="Gene3D" id="3.40.50.720">
    <property type="entry name" value="NAD(P)-binding Rossmann-like Domain"/>
    <property type="match status" value="1"/>
</dbReference>
<dbReference type="SUPFAM" id="SSF51735">
    <property type="entry name" value="NAD(P)-binding Rossmann-fold domains"/>
    <property type="match status" value="1"/>
</dbReference>
<dbReference type="Pfam" id="PF00107">
    <property type="entry name" value="ADH_zinc_N"/>
    <property type="match status" value="1"/>
</dbReference>
<dbReference type="PANTHER" id="PTHR43205:SF7">
    <property type="entry name" value="PROSTAGLANDIN REDUCTASE 1"/>
    <property type="match status" value="1"/>
</dbReference>